<proteinExistence type="predicted"/>
<accession>A0A1H8EQU3</accession>
<sequence>MNLSGPLNRDKLYLAYIRGSYGAVLFMDRLCYKHGTSMGCAIAQNSTPEEYRVYSARRDGLFGLRRCLVIEPRSSKPLT</sequence>
<organism evidence="1 2">
    <name type="scientific">Mucilaginibacter gossypiicola</name>
    <dbReference type="NCBI Taxonomy" id="551995"/>
    <lineage>
        <taxon>Bacteria</taxon>
        <taxon>Pseudomonadati</taxon>
        <taxon>Bacteroidota</taxon>
        <taxon>Sphingobacteriia</taxon>
        <taxon>Sphingobacteriales</taxon>
        <taxon>Sphingobacteriaceae</taxon>
        <taxon>Mucilaginibacter</taxon>
    </lineage>
</organism>
<gene>
    <name evidence="1" type="ORF">SAMN05192574_102787</name>
</gene>
<reference evidence="2" key="1">
    <citation type="submission" date="2016-10" db="EMBL/GenBank/DDBJ databases">
        <authorList>
            <person name="Varghese N."/>
            <person name="Submissions S."/>
        </authorList>
    </citation>
    <scope>NUCLEOTIDE SEQUENCE [LARGE SCALE GENOMIC DNA]</scope>
    <source>
        <strain evidence="2">Gh-48</strain>
    </source>
</reference>
<keyword evidence="2" id="KW-1185">Reference proteome</keyword>
<evidence type="ECO:0000313" key="2">
    <source>
        <dbReference type="Proteomes" id="UP000198942"/>
    </source>
</evidence>
<name>A0A1H8EQU3_9SPHI</name>
<dbReference type="AlphaFoldDB" id="A0A1H8EQU3"/>
<protein>
    <submittedName>
        <fullName evidence="1">Uncharacterized protein</fullName>
    </submittedName>
</protein>
<dbReference type="Proteomes" id="UP000198942">
    <property type="component" value="Unassembled WGS sequence"/>
</dbReference>
<dbReference type="EMBL" id="FOCL01000002">
    <property type="protein sequence ID" value="SEN21247.1"/>
    <property type="molecule type" value="Genomic_DNA"/>
</dbReference>
<evidence type="ECO:0000313" key="1">
    <source>
        <dbReference type="EMBL" id="SEN21247.1"/>
    </source>
</evidence>